<evidence type="ECO:0000256" key="4">
    <source>
        <dbReference type="ARBA" id="ARBA00023125"/>
    </source>
</evidence>
<dbReference type="PANTHER" id="PTHR46927:SF3">
    <property type="entry name" value="THAP-TYPE DOMAIN-CONTAINING PROTEIN"/>
    <property type="match status" value="1"/>
</dbReference>
<dbReference type="SMART" id="SM00980">
    <property type="entry name" value="THAP"/>
    <property type="match status" value="1"/>
</dbReference>
<protein>
    <recommendedName>
        <fullName evidence="6">THAP-type domain-containing protein</fullName>
    </recommendedName>
</protein>
<comment type="caution">
    <text evidence="7">The sequence shown here is derived from an EMBL/GenBank/DDBJ whole genome shotgun (WGS) entry which is preliminary data.</text>
</comment>
<reference evidence="7 9" key="1">
    <citation type="submission" date="2024-05" db="EMBL/GenBank/DDBJ databases">
        <title>Genetic variation in Jamaican populations of the coffee berry borer (Hypothenemus hampei).</title>
        <authorList>
            <person name="Errbii M."/>
            <person name="Myrie A."/>
        </authorList>
    </citation>
    <scope>NUCLEOTIDE SEQUENCE [LARGE SCALE GENOMIC DNA]</scope>
    <source>
        <strain evidence="7">JA-Hopewell-2020-01-JO</strain>
        <tissue evidence="7">Whole body</tissue>
    </source>
</reference>
<gene>
    <name evidence="8" type="ORF">ABEB36_000081</name>
    <name evidence="7" type="ORF">ABEB36_003191</name>
</gene>
<keyword evidence="9" id="KW-1185">Reference proteome</keyword>
<dbReference type="GO" id="GO:0003677">
    <property type="term" value="F:DNA binding"/>
    <property type="evidence" value="ECO:0007669"/>
    <property type="project" value="UniProtKB-UniRule"/>
</dbReference>
<dbReference type="GO" id="GO:0008270">
    <property type="term" value="F:zinc ion binding"/>
    <property type="evidence" value="ECO:0007669"/>
    <property type="project" value="UniProtKB-KW"/>
</dbReference>
<dbReference type="InterPro" id="IPR006612">
    <property type="entry name" value="THAP_Znf"/>
</dbReference>
<dbReference type="EMBL" id="JBDJPC010000002">
    <property type="protein sequence ID" value="KAL1513842.1"/>
    <property type="molecule type" value="Genomic_DNA"/>
</dbReference>
<dbReference type="PROSITE" id="PS50950">
    <property type="entry name" value="ZF_THAP"/>
    <property type="match status" value="1"/>
</dbReference>
<name>A0ABD1F8C8_HYPHA</name>
<evidence type="ECO:0000259" key="6">
    <source>
        <dbReference type="PROSITE" id="PS50950"/>
    </source>
</evidence>
<evidence type="ECO:0000256" key="1">
    <source>
        <dbReference type="ARBA" id="ARBA00022723"/>
    </source>
</evidence>
<keyword evidence="4 5" id="KW-0238">DNA-binding</keyword>
<dbReference type="PANTHER" id="PTHR46927">
    <property type="entry name" value="AGAP005574-PA"/>
    <property type="match status" value="1"/>
</dbReference>
<feature type="domain" description="THAP-type" evidence="6">
    <location>
        <begin position="1"/>
        <end position="80"/>
    </location>
</feature>
<keyword evidence="2 5" id="KW-0863">Zinc-finger</keyword>
<keyword evidence="1" id="KW-0479">Metal-binding</keyword>
<evidence type="ECO:0000313" key="7">
    <source>
        <dbReference type="EMBL" id="KAL1513842.1"/>
    </source>
</evidence>
<dbReference type="Proteomes" id="UP001566132">
    <property type="component" value="Unassembled WGS sequence"/>
</dbReference>
<keyword evidence="3" id="KW-0862">Zinc</keyword>
<evidence type="ECO:0000256" key="2">
    <source>
        <dbReference type="ARBA" id="ARBA00022771"/>
    </source>
</evidence>
<dbReference type="EMBL" id="JBDJPC010000001">
    <property type="protein sequence ID" value="KAL1516162.1"/>
    <property type="molecule type" value="Genomic_DNA"/>
</dbReference>
<sequence>MPCCVAIKCNSRSERDVCRFFRFPANKERRAKWVQNMGRMYWTPTSGSRLCEKHFEDSQFEEHRADNWKKLKPNAVPTLFNMLNPSPLMILPQRRSVFKVVKVMV</sequence>
<evidence type="ECO:0000313" key="8">
    <source>
        <dbReference type="EMBL" id="KAL1516162.1"/>
    </source>
</evidence>
<dbReference type="InterPro" id="IPR052224">
    <property type="entry name" value="THAP_domain_protein"/>
</dbReference>
<accession>A0ABD1F8C8</accession>
<dbReference type="Gene3D" id="6.20.210.20">
    <property type="entry name" value="THAP domain"/>
    <property type="match status" value="1"/>
</dbReference>
<dbReference type="SMART" id="SM00692">
    <property type="entry name" value="DM3"/>
    <property type="match status" value="1"/>
</dbReference>
<evidence type="ECO:0000256" key="5">
    <source>
        <dbReference type="PROSITE-ProRule" id="PRU00309"/>
    </source>
</evidence>
<organism evidence="7 9">
    <name type="scientific">Hypothenemus hampei</name>
    <name type="common">Coffee berry borer</name>
    <dbReference type="NCBI Taxonomy" id="57062"/>
    <lineage>
        <taxon>Eukaryota</taxon>
        <taxon>Metazoa</taxon>
        <taxon>Ecdysozoa</taxon>
        <taxon>Arthropoda</taxon>
        <taxon>Hexapoda</taxon>
        <taxon>Insecta</taxon>
        <taxon>Pterygota</taxon>
        <taxon>Neoptera</taxon>
        <taxon>Endopterygota</taxon>
        <taxon>Coleoptera</taxon>
        <taxon>Polyphaga</taxon>
        <taxon>Cucujiformia</taxon>
        <taxon>Curculionidae</taxon>
        <taxon>Scolytinae</taxon>
        <taxon>Hypothenemus</taxon>
    </lineage>
</organism>
<dbReference type="SUPFAM" id="SSF57716">
    <property type="entry name" value="Glucocorticoid receptor-like (DNA-binding domain)"/>
    <property type="match status" value="1"/>
</dbReference>
<dbReference type="Pfam" id="PF05485">
    <property type="entry name" value="THAP"/>
    <property type="match status" value="1"/>
</dbReference>
<evidence type="ECO:0000256" key="3">
    <source>
        <dbReference type="ARBA" id="ARBA00022833"/>
    </source>
</evidence>
<proteinExistence type="predicted"/>
<evidence type="ECO:0000313" key="9">
    <source>
        <dbReference type="Proteomes" id="UP001566132"/>
    </source>
</evidence>
<dbReference type="InterPro" id="IPR038441">
    <property type="entry name" value="THAP_Znf_sf"/>
</dbReference>
<dbReference type="AlphaFoldDB" id="A0ABD1F8C8"/>